<dbReference type="Gene3D" id="2.40.10.10">
    <property type="entry name" value="Trypsin-like serine proteases"/>
    <property type="match status" value="2"/>
</dbReference>
<proteinExistence type="predicted"/>
<protein>
    <recommendedName>
        <fullName evidence="2">Serine protease</fullName>
    </recommendedName>
</protein>
<dbReference type="InterPro" id="IPR043504">
    <property type="entry name" value="Peptidase_S1_PA_chymotrypsin"/>
</dbReference>
<dbReference type="SUPFAM" id="SSF50494">
    <property type="entry name" value="Trypsin-like serine proteases"/>
    <property type="match status" value="1"/>
</dbReference>
<dbReference type="Pfam" id="PF13365">
    <property type="entry name" value="Trypsin_2"/>
    <property type="match status" value="1"/>
</dbReference>
<gene>
    <name evidence="1" type="ORF">LCGC14_2075510</name>
</gene>
<organism evidence="1">
    <name type="scientific">marine sediment metagenome</name>
    <dbReference type="NCBI Taxonomy" id="412755"/>
    <lineage>
        <taxon>unclassified sequences</taxon>
        <taxon>metagenomes</taxon>
        <taxon>ecological metagenomes</taxon>
    </lineage>
</organism>
<accession>A0A0F9EHC7</accession>
<reference evidence="1" key="1">
    <citation type="journal article" date="2015" name="Nature">
        <title>Complex archaea that bridge the gap between prokaryotes and eukaryotes.</title>
        <authorList>
            <person name="Spang A."/>
            <person name="Saw J.H."/>
            <person name="Jorgensen S.L."/>
            <person name="Zaremba-Niedzwiedzka K."/>
            <person name="Martijn J."/>
            <person name="Lind A.E."/>
            <person name="van Eijk R."/>
            <person name="Schleper C."/>
            <person name="Guy L."/>
            <person name="Ettema T.J."/>
        </authorList>
    </citation>
    <scope>NUCLEOTIDE SEQUENCE</scope>
</reference>
<dbReference type="AlphaFoldDB" id="A0A0F9EHC7"/>
<dbReference type="EMBL" id="LAZR01024978">
    <property type="protein sequence ID" value="KKL73374.1"/>
    <property type="molecule type" value="Genomic_DNA"/>
</dbReference>
<dbReference type="InterPro" id="IPR009003">
    <property type="entry name" value="Peptidase_S1_PA"/>
</dbReference>
<evidence type="ECO:0000313" key="1">
    <source>
        <dbReference type="EMBL" id="KKL73374.1"/>
    </source>
</evidence>
<comment type="caution">
    <text evidence="1">The sequence shown here is derived from an EMBL/GenBank/DDBJ whole genome shotgun (WGS) entry which is preliminary data.</text>
</comment>
<sequence>MTNLTARWVVAAICAVILMIAAPALAAPADLVQKHREMLYPVVVVATGSGLGSGTVIFSAEVDGAWQTYVLTNHHVVRSAITVKEEWDPKSQEEVKREQRSPVQVRWFDYNDYSREIGTRGQIADIVAYDATLDLALLQTRDTERGVDDVAHLMPEDAPLYLFEITWAVGAGLGKPPFPTEGAVSNLDQRIGGQPYILSSAPIIFGNSGGALFHWSPERSRYEFIGVPAKVSGTWSGVVTHMAWAIPLTTVREFLRDNDFGFILGDPAIEDIPEETEASAE</sequence>
<evidence type="ECO:0008006" key="2">
    <source>
        <dbReference type="Google" id="ProtNLM"/>
    </source>
</evidence>
<name>A0A0F9EHC7_9ZZZZ</name>